<keyword evidence="4" id="KW-1185">Reference proteome</keyword>
<gene>
    <name evidence="3" type="ORF">X801_09126</name>
</gene>
<dbReference type="PANTHER" id="PTHR13183:SF2">
    <property type="entry name" value="ARM LIGHT CHAIN, AXONEMAL, PUTATIVE-RELATED"/>
    <property type="match status" value="1"/>
</dbReference>
<name>A0A1S8WKW1_OPIVI</name>
<sequence>MKNFVKEESPSCTTSGPCRLNKDDAVSQTLSKFFPPVRYKEMGTKWVKHVSAKQATPIEMTHVKQEVDRVLKVRCSRKAPLCVIREDVLSDLIREILRQVTIDCPEQGLLLRRILDHNEMEFNAYETLLRFTDAFVGRKWAEWQHWKADRARQISELEDTKRILEFQAAELKHKVDQLEKKNQEMKIKWDAARMEEIKYYKKTGEHLRAQMDASVLPNRKAAPQFPSGMMMIRDSGAVQKAGKNQLRYLKSAKLSV</sequence>
<evidence type="ECO:0000256" key="1">
    <source>
        <dbReference type="ARBA" id="ARBA00023054"/>
    </source>
</evidence>
<evidence type="ECO:0000313" key="3">
    <source>
        <dbReference type="EMBL" id="OON15078.1"/>
    </source>
</evidence>
<dbReference type="InterPro" id="IPR019347">
    <property type="entry name" value="Axonemal_dynein_light_chain"/>
</dbReference>
<dbReference type="Pfam" id="PF10211">
    <property type="entry name" value="Ax_dynein_light"/>
    <property type="match status" value="1"/>
</dbReference>
<dbReference type="EMBL" id="KV906248">
    <property type="protein sequence ID" value="OON15078.1"/>
    <property type="molecule type" value="Genomic_DNA"/>
</dbReference>
<dbReference type="GO" id="GO:0005930">
    <property type="term" value="C:axoneme"/>
    <property type="evidence" value="ECO:0007669"/>
    <property type="project" value="TreeGrafter"/>
</dbReference>
<protein>
    <recommendedName>
        <fullName evidence="5">Axonemal dynein light chain</fullName>
    </recommendedName>
</protein>
<organism evidence="3 4">
    <name type="scientific">Opisthorchis viverrini</name>
    <name type="common">Southeast Asian liver fluke</name>
    <dbReference type="NCBI Taxonomy" id="6198"/>
    <lineage>
        <taxon>Eukaryota</taxon>
        <taxon>Metazoa</taxon>
        <taxon>Spiralia</taxon>
        <taxon>Lophotrochozoa</taxon>
        <taxon>Platyhelminthes</taxon>
        <taxon>Trematoda</taxon>
        <taxon>Digenea</taxon>
        <taxon>Opisthorchiida</taxon>
        <taxon>Opisthorchiata</taxon>
        <taxon>Opisthorchiidae</taxon>
        <taxon>Opisthorchis</taxon>
    </lineage>
</organism>
<proteinExistence type="predicted"/>
<feature type="non-terminal residue" evidence="3">
    <location>
        <position position="256"/>
    </location>
</feature>
<dbReference type="Proteomes" id="UP000243686">
    <property type="component" value="Unassembled WGS sequence"/>
</dbReference>
<feature type="coiled-coil region" evidence="2">
    <location>
        <begin position="154"/>
        <end position="195"/>
    </location>
</feature>
<dbReference type="PANTHER" id="PTHR13183">
    <property type="entry name" value="AXONEMAL INNER ARM DYNEIN LIGHT CHAIN 28"/>
    <property type="match status" value="1"/>
</dbReference>
<dbReference type="AlphaFoldDB" id="A0A1S8WKW1"/>
<evidence type="ECO:0008006" key="5">
    <source>
        <dbReference type="Google" id="ProtNLM"/>
    </source>
</evidence>
<reference evidence="3 4" key="1">
    <citation type="submission" date="2015-03" db="EMBL/GenBank/DDBJ databases">
        <title>Draft genome of the nematode, Opisthorchis viverrini.</title>
        <authorList>
            <person name="Mitreva M."/>
        </authorList>
    </citation>
    <scope>NUCLEOTIDE SEQUENCE [LARGE SCALE GENOMIC DNA]</scope>
    <source>
        <strain evidence="3">Khon Kaen</strain>
    </source>
</reference>
<dbReference type="GO" id="GO:0045504">
    <property type="term" value="F:dynein heavy chain binding"/>
    <property type="evidence" value="ECO:0007669"/>
    <property type="project" value="TreeGrafter"/>
</dbReference>
<accession>A0A1S8WKW1</accession>
<keyword evidence="1 2" id="KW-0175">Coiled coil</keyword>
<evidence type="ECO:0000256" key="2">
    <source>
        <dbReference type="SAM" id="Coils"/>
    </source>
</evidence>
<evidence type="ECO:0000313" key="4">
    <source>
        <dbReference type="Proteomes" id="UP000243686"/>
    </source>
</evidence>